<proteinExistence type="predicted"/>
<comment type="caution">
    <text evidence="1">The sequence shown here is derived from an EMBL/GenBank/DDBJ whole genome shotgun (WGS) entry which is preliminary data.</text>
</comment>
<name>A0A921MZC1_9FIRM</name>
<sequence>MSLEGKIMYGFSDIHVAKLNGGSYDTPVAIEGGKSVEAELSFEHTAFYADNREVARIGGFAGGEGTLGVLSLSQSEYELLFGHTKVGANGYIVKSNDVAPTVALGFSREKLDGTKMGYWLYNCKFKPTSISATTMEEGKVEEEIIELEFTIGETADRKIYYVDKVDEDFFETVPTNPGA</sequence>
<dbReference type="EMBL" id="DYUB01000110">
    <property type="protein sequence ID" value="HJG96108.1"/>
    <property type="molecule type" value="Genomic_DNA"/>
</dbReference>
<evidence type="ECO:0008006" key="3">
    <source>
        <dbReference type="Google" id="ProtNLM"/>
    </source>
</evidence>
<organism evidence="1 2">
    <name type="scientific">Romboutsia timonensis</name>
    <dbReference type="NCBI Taxonomy" id="1776391"/>
    <lineage>
        <taxon>Bacteria</taxon>
        <taxon>Bacillati</taxon>
        <taxon>Bacillota</taxon>
        <taxon>Clostridia</taxon>
        <taxon>Peptostreptococcales</taxon>
        <taxon>Peptostreptococcaceae</taxon>
        <taxon>Romboutsia</taxon>
    </lineage>
</organism>
<dbReference type="Proteomes" id="UP000776700">
    <property type="component" value="Unassembled WGS sequence"/>
</dbReference>
<dbReference type="AlphaFoldDB" id="A0A921MZC1"/>
<reference evidence="1" key="2">
    <citation type="submission" date="2021-09" db="EMBL/GenBank/DDBJ databases">
        <authorList>
            <person name="Gilroy R."/>
        </authorList>
    </citation>
    <scope>NUCLEOTIDE SEQUENCE</scope>
    <source>
        <strain evidence="1">1277</strain>
    </source>
</reference>
<evidence type="ECO:0000313" key="2">
    <source>
        <dbReference type="Proteomes" id="UP000776700"/>
    </source>
</evidence>
<accession>A0A921MZC1</accession>
<reference evidence="1" key="1">
    <citation type="journal article" date="2021" name="PeerJ">
        <title>Extensive microbial diversity within the chicken gut microbiome revealed by metagenomics and culture.</title>
        <authorList>
            <person name="Gilroy R."/>
            <person name="Ravi A."/>
            <person name="Getino M."/>
            <person name="Pursley I."/>
            <person name="Horton D.L."/>
            <person name="Alikhan N.F."/>
            <person name="Baker D."/>
            <person name="Gharbi K."/>
            <person name="Hall N."/>
            <person name="Watson M."/>
            <person name="Adriaenssens E.M."/>
            <person name="Foster-Nyarko E."/>
            <person name="Jarju S."/>
            <person name="Secka A."/>
            <person name="Antonio M."/>
            <person name="Oren A."/>
            <person name="Chaudhuri R.R."/>
            <person name="La Ragione R."/>
            <person name="Hildebrand F."/>
            <person name="Pallen M.J."/>
        </authorList>
    </citation>
    <scope>NUCLEOTIDE SEQUENCE</scope>
    <source>
        <strain evidence="1">1277</strain>
    </source>
</reference>
<dbReference type="InterPro" id="IPR006490">
    <property type="entry name" value="Maj_tail_phi13"/>
</dbReference>
<dbReference type="NCBIfam" id="TIGR01603">
    <property type="entry name" value="maj_tail_phi13"/>
    <property type="match status" value="1"/>
</dbReference>
<gene>
    <name evidence="1" type="ORF">K8V90_03285</name>
</gene>
<protein>
    <recommendedName>
        <fullName evidence="3">Phage tail protein</fullName>
    </recommendedName>
</protein>
<evidence type="ECO:0000313" key="1">
    <source>
        <dbReference type="EMBL" id="HJG96108.1"/>
    </source>
</evidence>